<evidence type="ECO:0000313" key="7">
    <source>
        <dbReference type="EMBL" id="NMO77013.1"/>
    </source>
</evidence>
<organism evidence="7 8">
    <name type="scientific">Niallia alba</name>
    <dbReference type="NCBI Taxonomy" id="2729105"/>
    <lineage>
        <taxon>Bacteria</taxon>
        <taxon>Bacillati</taxon>
        <taxon>Bacillota</taxon>
        <taxon>Bacilli</taxon>
        <taxon>Bacillales</taxon>
        <taxon>Bacillaceae</taxon>
        <taxon>Niallia</taxon>
    </lineage>
</organism>
<dbReference type="Pfam" id="PF00348">
    <property type="entry name" value="polyprenyl_synt"/>
    <property type="match status" value="1"/>
</dbReference>
<dbReference type="CDD" id="cd00685">
    <property type="entry name" value="Trans_IPPS_HT"/>
    <property type="match status" value="1"/>
</dbReference>
<dbReference type="Gene3D" id="1.10.600.10">
    <property type="entry name" value="Farnesyl Diphosphate Synthase"/>
    <property type="match status" value="1"/>
</dbReference>
<evidence type="ECO:0000256" key="2">
    <source>
        <dbReference type="ARBA" id="ARBA00006706"/>
    </source>
</evidence>
<evidence type="ECO:0000256" key="1">
    <source>
        <dbReference type="ARBA" id="ARBA00001946"/>
    </source>
</evidence>
<protein>
    <submittedName>
        <fullName evidence="7">Polyprenyl synthetase family protein</fullName>
    </submittedName>
</protein>
<dbReference type="InterPro" id="IPR000092">
    <property type="entry name" value="Polyprenyl_synt"/>
</dbReference>
<comment type="similarity">
    <text evidence="2">Belongs to the FPP/GGPP synthase family.</text>
</comment>
<dbReference type="InterPro" id="IPR008949">
    <property type="entry name" value="Isoprenoid_synthase_dom_sf"/>
</dbReference>
<comment type="caution">
    <text evidence="7">The sequence shown here is derived from an EMBL/GenBank/DDBJ whole genome shotgun (WGS) entry which is preliminary data.</text>
</comment>
<dbReference type="GO" id="GO:0004659">
    <property type="term" value="F:prenyltransferase activity"/>
    <property type="evidence" value="ECO:0007669"/>
    <property type="project" value="InterPro"/>
</dbReference>
<dbReference type="PANTHER" id="PTHR43281:SF1">
    <property type="entry name" value="FARNESYL DIPHOSPHATE SYNTHASE"/>
    <property type="match status" value="1"/>
</dbReference>
<evidence type="ECO:0000256" key="3">
    <source>
        <dbReference type="ARBA" id="ARBA00022679"/>
    </source>
</evidence>
<dbReference type="InterPro" id="IPR033749">
    <property type="entry name" value="Polyprenyl_synt_CS"/>
</dbReference>
<dbReference type="Proteomes" id="UP000588491">
    <property type="component" value="Unassembled WGS sequence"/>
</dbReference>
<keyword evidence="6" id="KW-0414">Isoprene biosynthesis</keyword>
<accession>A0A7Y0PLK6</accession>
<name>A0A7Y0PLK6_9BACI</name>
<dbReference type="PROSITE" id="PS00723">
    <property type="entry name" value="POLYPRENYL_SYNTHASE_1"/>
    <property type="match status" value="1"/>
</dbReference>
<dbReference type="GO" id="GO:0046872">
    <property type="term" value="F:metal ion binding"/>
    <property type="evidence" value="ECO:0007669"/>
    <property type="project" value="UniProtKB-KW"/>
</dbReference>
<evidence type="ECO:0000313" key="8">
    <source>
        <dbReference type="Proteomes" id="UP000588491"/>
    </source>
</evidence>
<dbReference type="EMBL" id="JABBPK010000001">
    <property type="protein sequence ID" value="NMO77013.1"/>
    <property type="molecule type" value="Genomic_DNA"/>
</dbReference>
<dbReference type="PANTHER" id="PTHR43281">
    <property type="entry name" value="FARNESYL DIPHOSPHATE SYNTHASE"/>
    <property type="match status" value="1"/>
</dbReference>
<dbReference type="GO" id="GO:0008299">
    <property type="term" value="P:isoprenoid biosynthetic process"/>
    <property type="evidence" value="ECO:0007669"/>
    <property type="project" value="UniProtKB-KW"/>
</dbReference>
<evidence type="ECO:0000256" key="6">
    <source>
        <dbReference type="ARBA" id="ARBA00023229"/>
    </source>
</evidence>
<sequence>MKKRIKVKINEEYRSAEHKAARYFHSLQNQLTDKSYVSRLTNDFQTWKISHIHSPSILTYFSRKKRKPVVKGYRTYIEWLNYVGKLDDYLNRSISYLYMRDLGKALSSQSTQERINEVVKNMKNHLLKKDAEEGNFSVSSIYKLAKKEAVEHTMIWVLERLKQVTSHIPAGMSVEHAQRKILKILAGVLMHELEERRELELSNQERQTRLEKAIKLGFYYGLTYPLIDDLLDAKILSLEEEIQYSNLIRHTLETGEVPDLGKWSGKNEELIQFIHKELKEAFEYMKKQHDNQTWELFLNQSYIFFHSQEVDRKKELTNSTYSNEELYIPVILKSSASRQIVRSLMNAPEDEGYDQRTFYYGIYNQLADDLADMFDDQKDGAVTPYTYYLTYYQTRKDLINPFEMYWTVISYLIHDVYHSDSKTQEVILDRAINGLKRLKEKLGEQKYSDLMGILTKGFPPFNQLLQQMVAKADDVDFFDKLLRDHMIATLKENRREQTEFSEMFQSIRSPIEKILPITENTMLEKDIVTEAANYSLAGDGKRLRPIITWFIGVKELELDDAQIVPLLRSVEYMHTASLIFDDLPTQDNAVMRRGRPTLHEVYNAATAELTGLFLTQKAIEEQASLQDFAGSIVLKLIQYTTKATADMCKGQVMDLESRRKQLSLQELNTLCFYKTGIGFEAALLMPAILAGVSEEVKDQLKKYAYHAGIAFQIKDDLLDAEGSKEILGKEAGMDKDNDTSTFVTVLGLEGAKKEMWEHYCMALEIVNSLPKKTNFLKCLVDYIVNRNR</sequence>
<keyword evidence="4" id="KW-0479">Metal-binding</keyword>
<gene>
    <name evidence="7" type="ORF">HHU08_08410</name>
</gene>
<keyword evidence="8" id="KW-1185">Reference proteome</keyword>
<reference evidence="7 8" key="1">
    <citation type="submission" date="2020-04" db="EMBL/GenBank/DDBJ databases">
        <title>Bacillus sp. UniB3 isolated from commercial digestive syrup.</title>
        <authorList>
            <person name="Thorat V."/>
            <person name="Kirdat K."/>
            <person name="Tiwarekar B."/>
            <person name="Yadav A."/>
        </authorList>
    </citation>
    <scope>NUCLEOTIDE SEQUENCE [LARGE SCALE GENOMIC DNA]</scope>
    <source>
        <strain evidence="7 8">UniB3</strain>
    </source>
</reference>
<comment type="cofactor">
    <cofactor evidence="1">
        <name>Mg(2+)</name>
        <dbReference type="ChEBI" id="CHEBI:18420"/>
    </cofactor>
</comment>
<dbReference type="AlphaFoldDB" id="A0A7Y0PLK6"/>
<keyword evidence="3" id="KW-0808">Transferase</keyword>
<evidence type="ECO:0000256" key="4">
    <source>
        <dbReference type="ARBA" id="ARBA00022723"/>
    </source>
</evidence>
<proteinExistence type="inferred from homology"/>
<dbReference type="SFLD" id="SFLDS00005">
    <property type="entry name" value="Isoprenoid_Synthase_Type_I"/>
    <property type="match status" value="1"/>
</dbReference>
<dbReference type="RefSeq" id="WP_169188266.1">
    <property type="nucleotide sequence ID" value="NZ_JABBPK010000001.1"/>
</dbReference>
<dbReference type="SUPFAM" id="SSF48576">
    <property type="entry name" value="Terpenoid synthases"/>
    <property type="match status" value="2"/>
</dbReference>
<keyword evidence="5" id="KW-0460">Magnesium</keyword>
<evidence type="ECO:0000256" key="5">
    <source>
        <dbReference type="ARBA" id="ARBA00022842"/>
    </source>
</evidence>